<dbReference type="Pfam" id="PF13302">
    <property type="entry name" value="Acetyltransf_3"/>
    <property type="match status" value="1"/>
</dbReference>
<dbReference type="SUPFAM" id="SSF55729">
    <property type="entry name" value="Acyl-CoA N-acyltransferases (Nat)"/>
    <property type="match status" value="1"/>
</dbReference>
<proteinExistence type="predicted"/>
<dbReference type="InterPro" id="IPR016181">
    <property type="entry name" value="Acyl_CoA_acyltransferase"/>
</dbReference>
<dbReference type="InterPro" id="IPR000182">
    <property type="entry name" value="GNAT_dom"/>
</dbReference>
<dbReference type="Gene3D" id="3.40.630.30">
    <property type="match status" value="1"/>
</dbReference>
<dbReference type="RefSeq" id="WP_173215924.1">
    <property type="nucleotide sequence ID" value="NZ_CP053921.1"/>
</dbReference>
<dbReference type="KEGG" id="emv:HQR01_14940"/>
<dbReference type="EMBL" id="CP053921">
    <property type="protein sequence ID" value="QKG72555.1"/>
    <property type="molecule type" value="Genomic_DNA"/>
</dbReference>
<evidence type="ECO:0000313" key="2">
    <source>
        <dbReference type="EMBL" id="QKG72555.1"/>
    </source>
</evidence>
<organism evidence="2 3">
    <name type="scientific">Erythrobacter mangrovi</name>
    <dbReference type="NCBI Taxonomy" id="2739433"/>
    <lineage>
        <taxon>Bacteria</taxon>
        <taxon>Pseudomonadati</taxon>
        <taxon>Pseudomonadota</taxon>
        <taxon>Alphaproteobacteria</taxon>
        <taxon>Sphingomonadales</taxon>
        <taxon>Erythrobacteraceae</taxon>
        <taxon>Erythrobacter/Porphyrobacter group</taxon>
        <taxon>Erythrobacter</taxon>
    </lineage>
</organism>
<dbReference type="PANTHER" id="PTHR43792:SF1">
    <property type="entry name" value="N-ACETYLTRANSFERASE DOMAIN-CONTAINING PROTEIN"/>
    <property type="match status" value="1"/>
</dbReference>
<feature type="domain" description="N-acetyltransferase" evidence="1">
    <location>
        <begin position="7"/>
        <end position="177"/>
    </location>
</feature>
<dbReference type="PROSITE" id="PS51186">
    <property type="entry name" value="GNAT"/>
    <property type="match status" value="1"/>
</dbReference>
<dbReference type="Proteomes" id="UP000504693">
    <property type="component" value="Chromosome"/>
</dbReference>
<evidence type="ECO:0000259" key="1">
    <source>
        <dbReference type="PROSITE" id="PS51186"/>
    </source>
</evidence>
<accession>A0A7D3XBL5</accession>
<gene>
    <name evidence="2" type="ORF">HQR01_14940</name>
</gene>
<keyword evidence="3" id="KW-1185">Reference proteome</keyword>
<dbReference type="InterPro" id="IPR051531">
    <property type="entry name" value="N-acetyltransferase"/>
</dbReference>
<keyword evidence="2" id="KW-0808">Transferase</keyword>
<dbReference type="AlphaFoldDB" id="A0A7D3XBL5"/>
<evidence type="ECO:0000313" key="3">
    <source>
        <dbReference type="Proteomes" id="UP000504693"/>
    </source>
</evidence>
<dbReference type="GO" id="GO:0016747">
    <property type="term" value="F:acyltransferase activity, transferring groups other than amino-acyl groups"/>
    <property type="evidence" value="ECO:0007669"/>
    <property type="project" value="InterPro"/>
</dbReference>
<name>A0A7D3XBL5_9SPHN</name>
<reference evidence="2 3" key="1">
    <citation type="submission" date="2020-05" db="EMBL/GenBank/DDBJ databases">
        <title>Erythrobacter mangrovi sp. nov., isolated from rhizosphere soil of mangrove plant (Kandelia candel).</title>
        <authorList>
            <person name="Ye Y.H."/>
        </authorList>
    </citation>
    <scope>NUCLEOTIDE SEQUENCE [LARGE SCALE GENOMIC DNA]</scope>
    <source>
        <strain evidence="2 3">EB310</strain>
    </source>
</reference>
<dbReference type="PANTHER" id="PTHR43792">
    <property type="entry name" value="GNAT FAMILY, PUTATIVE (AFU_ORTHOLOGUE AFUA_3G00765)-RELATED-RELATED"/>
    <property type="match status" value="1"/>
</dbReference>
<protein>
    <submittedName>
        <fullName evidence="2">GNAT family N-acetyltransferase</fullName>
    </submittedName>
</protein>
<sequence>MIETERLLLRRWKDSDLAPFSEMGQDPEVMRHFPKLLSREECEVMIRDRFEAHFDRHGFGLWAVERTDDHSFIGFVGLGHVAFACPIEGQVEIGWRLARSAWGHGFAYEAASAAMKFGFGVLELGSIVAMTVTGNERSQHLMGKLGMTRAPELDFDHPWIEEGHLVRPQIVYRKEAPAR</sequence>